<reference evidence="2" key="1">
    <citation type="submission" date="2021-01" db="EMBL/GenBank/DDBJ databases">
        <title>Chromosome-level genome assembly of a human fungal pathogen reveals clustering of transcriptionally co-regulated genes.</title>
        <authorList>
            <person name="Voorhies M."/>
            <person name="Cohen S."/>
            <person name="Shea T.P."/>
            <person name="Petrus S."/>
            <person name="Munoz J.F."/>
            <person name="Poplawski S."/>
            <person name="Goldman W.E."/>
            <person name="Michael T."/>
            <person name="Cuomo C.A."/>
            <person name="Sil A."/>
            <person name="Beyhan S."/>
        </authorList>
    </citation>
    <scope>NUCLEOTIDE SEQUENCE</scope>
    <source>
        <strain evidence="2">H88</strain>
    </source>
</reference>
<dbReference type="VEuPathDB" id="FungiDB:I7I53_00804"/>
<feature type="compositionally biased region" description="Basic and acidic residues" evidence="1">
    <location>
        <begin position="65"/>
        <end position="89"/>
    </location>
</feature>
<dbReference type="Proteomes" id="UP000663419">
    <property type="component" value="Chromosome 3"/>
</dbReference>
<protein>
    <submittedName>
        <fullName evidence="2">Calcium transporter</fullName>
    </submittedName>
</protein>
<organism evidence="2 3">
    <name type="scientific">Ajellomyces capsulatus (strain H88)</name>
    <name type="common">Darling's disease fungus</name>
    <name type="synonym">Histoplasma capsulatum</name>
    <dbReference type="NCBI Taxonomy" id="544711"/>
    <lineage>
        <taxon>Eukaryota</taxon>
        <taxon>Fungi</taxon>
        <taxon>Dikarya</taxon>
        <taxon>Ascomycota</taxon>
        <taxon>Pezizomycotina</taxon>
        <taxon>Eurotiomycetes</taxon>
        <taxon>Eurotiomycetidae</taxon>
        <taxon>Onygenales</taxon>
        <taxon>Ajellomycetaceae</taxon>
        <taxon>Histoplasma</taxon>
    </lineage>
</organism>
<dbReference type="AlphaFoldDB" id="A0A8A1LJ78"/>
<feature type="region of interest" description="Disordered" evidence="1">
    <location>
        <begin position="1"/>
        <end position="89"/>
    </location>
</feature>
<proteinExistence type="predicted"/>
<dbReference type="EMBL" id="CP069104">
    <property type="protein sequence ID" value="QSS53520.1"/>
    <property type="molecule type" value="Genomic_DNA"/>
</dbReference>
<evidence type="ECO:0000313" key="3">
    <source>
        <dbReference type="Proteomes" id="UP000663419"/>
    </source>
</evidence>
<feature type="compositionally biased region" description="Low complexity" evidence="1">
    <location>
        <begin position="1"/>
        <end position="57"/>
    </location>
</feature>
<gene>
    <name evidence="2" type="ORF">I7I53_00804</name>
</gene>
<name>A0A8A1LJ78_AJEC8</name>
<evidence type="ECO:0000256" key="1">
    <source>
        <dbReference type="SAM" id="MobiDB-lite"/>
    </source>
</evidence>
<accession>A0A8A1LJ78</accession>
<sequence length="89" mass="9352">MPIPSNSSASPGTGTASSSSSASHQHQQLQLQEQSFSQPLQTAPGSAPAADPSSDTTGQSGRSQLSKEEAERLFEERMEEEYAKREGGA</sequence>
<evidence type="ECO:0000313" key="2">
    <source>
        <dbReference type="EMBL" id="QSS53520.1"/>
    </source>
</evidence>